<reference evidence="2 3" key="1">
    <citation type="journal article" date="2020" name="Microb. Ecol.">
        <title>Ecogenomics of the Marine Benthic Filamentous Cyanobacterium Adonisia.</title>
        <authorList>
            <person name="Walter J.M."/>
            <person name="Coutinho F.H."/>
            <person name="Leomil L."/>
            <person name="Hargreaves P.I."/>
            <person name="Campeao M.E."/>
            <person name="Vieira V.V."/>
            <person name="Silva B.S."/>
            <person name="Fistarol G.O."/>
            <person name="Salomon P.S."/>
            <person name="Sawabe T."/>
            <person name="Mino S."/>
            <person name="Hosokawa M."/>
            <person name="Miyashita H."/>
            <person name="Maruyama F."/>
            <person name="van Verk M.C."/>
            <person name="Dutilh B.E."/>
            <person name="Thompson C.C."/>
            <person name="Thompson F.L."/>
        </authorList>
    </citation>
    <scope>NUCLEOTIDE SEQUENCE [LARGE SCALE GENOMIC DNA]</scope>
    <source>
        <strain evidence="2 3">CCMR0081</strain>
    </source>
</reference>
<evidence type="ECO:0000259" key="1">
    <source>
        <dbReference type="Pfam" id="PF01965"/>
    </source>
</evidence>
<proteinExistence type="predicted"/>
<dbReference type="CDD" id="cd03139">
    <property type="entry name" value="GATase1_PfpI_2"/>
    <property type="match status" value="1"/>
</dbReference>
<dbReference type="PANTHER" id="PTHR43130:SF2">
    <property type="entry name" value="DJ-1_PFPI DOMAIN-CONTAINING PROTEIN"/>
    <property type="match status" value="1"/>
</dbReference>
<dbReference type="Gene3D" id="3.40.50.880">
    <property type="match status" value="1"/>
</dbReference>
<sequence length="228" mass="24676">MVEKKKVGIYIFPHVTMMDAYGPLQFFAMVDEFETFTFSKTSEPVMSDAGALLTPHYGFEDCPKIDVLVVAGGGNVLPQLKDQAVIDFLREVGEQAEYVTSVCTGGLILAEAGLLDGHRAVTHWTYAELLDSYPNVTRVDERVCISGNRITGGGITAGIDFAISVIANVVGEPAAHVIQLLFEYRPAPPFNSGGPETAPQFAVDTVRGKVAEIASDLWEHVNSKERVA</sequence>
<name>A0A6M0RML4_9CYAN</name>
<comment type="caution">
    <text evidence="2">The sequence shown here is derived from an EMBL/GenBank/DDBJ whole genome shotgun (WGS) entry which is preliminary data.</text>
</comment>
<accession>A0A6M0RML4</accession>
<dbReference type="RefSeq" id="WP_163659531.1">
    <property type="nucleotide sequence ID" value="NZ_QXHD01000004.1"/>
</dbReference>
<dbReference type="InterPro" id="IPR002818">
    <property type="entry name" value="DJ-1/PfpI"/>
</dbReference>
<feature type="domain" description="DJ-1/PfpI" evidence="1">
    <location>
        <begin position="5"/>
        <end position="167"/>
    </location>
</feature>
<dbReference type="InterPro" id="IPR052158">
    <property type="entry name" value="INH-QAR"/>
</dbReference>
<organism evidence="2 3">
    <name type="scientific">Adonisia turfae CCMR0081</name>
    <dbReference type="NCBI Taxonomy" id="2292702"/>
    <lineage>
        <taxon>Bacteria</taxon>
        <taxon>Bacillati</taxon>
        <taxon>Cyanobacteriota</taxon>
        <taxon>Adonisia</taxon>
        <taxon>Adonisia turfae</taxon>
    </lineage>
</organism>
<gene>
    <name evidence="2" type="ORF">DXZ20_15625</name>
</gene>
<dbReference type="EMBL" id="QXHD01000004">
    <property type="protein sequence ID" value="NEZ57080.1"/>
    <property type="molecule type" value="Genomic_DNA"/>
</dbReference>
<dbReference type="Pfam" id="PF01965">
    <property type="entry name" value="DJ-1_PfpI"/>
    <property type="match status" value="1"/>
</dbReference>
<dbReference type="AlphaFoldDB" id="A0A6M0RML4"/>
<dbReference type="SUPFAM" id="SSF52317">
    <property type="entry name" value="Class I glutamine amidotransferase-like"/>
    <property type="match status" value="1"/>
</dbReference>
<dbReference type="PANTHER" id="PTHR43130">
    <property type="entry name" value="ARAC-FAMILY TRANSCRIPTIONAL REGULATOR"/>
    <property type="match status" value="1"/>
</dbReference>
<evidence type="ECO:0000313" key="2">
    <source>
        <dbReference type="EMBL" id="NEZ57080.1"/>
    </source>
</evidence>
<dbReference type="InterPro" id="IPR029062">
    <property type="entry name" value="Class_I_gatase-like"/>
</dbReference>
<evidence type="ECO:0000313" key="3">
    <source>
        <dbReference type="Proteomes" id="UP000481033"/>
    </source>
</evidence>
<dbReference type="Proteomes" id="UP000481033">
    <property type="component" value="Unassembled WGS sequence"/>
</dbReference>
<protein>
    <submittedName>
        <fullName evidence="2">DJ-1/PfpI family protein</fullName>
    </submittedName>
</protein>
<dbReference type="GO" id="GO:0006355">
    <property type="term" value="P:regulation of DNA-templated transcription"/>
    <property type="evidence" value="ECO:0007669"/>
    <property type="project" value="TreeGrafter"/>
</dbReference>
<keyword evidence="3" id="KW-1185">Reference proteome</keyword>